<dbReference type="Proteomes" id="UP001239111">
    <property type="component" value="Chromosome 3"/>
</dbReference>
<name>A0ACC2NMZ7_9HYME</name>
<keyword evidence="2" id="KW-1185">Reference proteome</keyword>
<dbReference type="EMBL" id="CM056743">
    <property type="protein sequence ID" value="KAJ8672183.1"/>
    <property type="molecule type" value="Genomic_DNA"/>
</dbReference>
<protein>
    <submittedName>
        <fullName evidence="1">Uncharacterized protein</fullName>
    </submittedName>
</protein>
<gene>
    <name evidence="1" type="ORF">QAD02_003442</name>
</gene>
<accession>A0ACC2NMZ7</accession>
<organism evidence="1 2">
    <name type="scientific">Eretmocerus hayati</name>
    <dbReference type="NCBI Taxonomy" id="131215"/>
    <lineage>
        <taxon>Eukaryota</taxon>
        <taxon>Metazoa</taxon>
        <taxon>Ecdysozoa</taxon>
        <taxon>Arthropoda</taxon>
        <taxon>Hexapoda</taxon>
        <taxon>Insecta</taxon>
        <taxon>Pterygota</taxon>
        <taxon>Neoptera</taxon>
        <taxon>Endopterygota</taxon>
        <taxon>Hymenoptera</taxon>
        <taxon>Apocrita</taxon>
        <taxon>Proctotrupomorpha</taxon>
        <taxon>Chalcidoidea</taxon>
        <taxon>Aphelinidae</taxon>
        <taxon>Aphelininae</taxon>
        <taxon>Eretmocerus</taxon>
    </lineage>
</organism>
<comment type="caution">
    <text evidence="1">The sequence shown here is derived from an EMBL/GenBank/DDBJ whole genome shotgun (WGS) entry which is preliminary data.</text>
</comment>
<proteinExistence type="predicted"/>
<sequence>MKGRTEATASLKTLSNDVDAPREEVVEVRTEVGKILAIQQDFLQLKQKSATRSQANTLRIEKLERGTVPPTVMSVEDISAQMQDRVSRLNNPIMYNVEEIDANGARKNNPTQVQNHLRNVADIIIQGIKVRRIGQVNDGKPRPI</sequence>
<evidence type="ECO:0000313" key="2">
    <source>
        <dbReference type="Proteomes" id="UP001239111"/>
    </source>
</evidence>
<evidence type="ECO:0000313" key="1">
    <source>
        <dbReference type="EMBL" id="KAJ8672183.1"/>
    </source>
</evidence>
<reference evidence="1" key="1">
    <citation type="submission" date="2023-04" db="EMBL/GenBank/DDBJ databases">
        <title>A chromosome-level genome assembly of the parasitoid wasp Eretmocerus hayati.</title>
        <authorList>
            <person name="Zhong Y."/>
            <person name="Liu S."/>
            <person name="Liu Y."/>
        </authorList>
    </citation>
    <scope>NUCLEOTIDE SEQUENCE</scope>
    <source>
        <strain evidence="1">ZJU_SS_LIU_2023</strain>
    </source>
</reference>